<proteinExistence type="predicted"/>
<feature type="region of interest" description="Disordered" evidence="1">
    <location>
        <begin position="29"/>
        <end position="87"/>
    </location>
</feature>
<dbReference type="EMBL" id="JAZHRV010000001">
    <property type="protein sequence ID" value="MEH2553618.1"/>
    <property type="molecule type" value="Genomic_DNA"/>
</dbReference>
<evidence type="ECO:0000313" key="2">
    <source>
        <dbReference type="EMBL" id="MEH2553618.1"/>
    </source>
</evidence>
<keyword evidence="3" id="KW-1185">Reference proteome</keyword>
<evidence type="ECO:0000313" key="3">
    <source>
        <dbReference type="Proteomes" id="UP001364224"/>
    </source>
</evidence>
<feature type="compositionally biased region" description="Basic and acidic residues" evidence="1">
    <location>
        <begin position="29"/>
        <end position="48"/>
    </location>
</feature>
<dbReference type="Proteomes" id="UP001364224">
    <property type="component" value="Unassembled WGS sequence"/>
</dbReference>
<feature type="compositionally biased region" description="Basic and acidic residues" evidence="1">
    <location>
        <begin position="59"/>
        <end position="75"/>
    </location>
</feature>
<protein>
    <recommendedName>
        <fullName evidence="4">Restriction endonuclease type IV Mrr domain-containing protein</fullName>
    </recommendedName>
</protein>
<dbReference type="RefSeq" id="WP_334490249.1">
    <property type="nucleotide sequence ID" value="NZ_JAZHRV010000001.1"/>
</dbReference>
<comment type="caution">
    <text evidence="2">The sequence shown here is derived from an EMBL/GenBank/DDBJ whole genome shotgun (WGS) entry which is preliminary data.</text>
</comment>
<accession>A0ABU8B502</accession>
<reference evidence="2 3" key="1">
    <citation type="submission" date="2024-02" db="EMBL/GenBank/DDBJ databases">
        <title>Adaptive strategies in a cosmopolitan and abundant soil bacterium.</title>
        <authorList>
            <person name="Carini P."/>
        </authorList>
    </citation>
    <scope>NUCLEOTIDE SEQUENCE [LARGE SCALE GENOMIC DNA]</scope>
    <source>
        <strain evidence="2 3">AZCC 1608</strain>
    </source>
</reference>
<evidence type="ECO:0008006" key="4">
    <source>
        <dbReference type="Google" id="ProtNLM"/>
    </source>
</evidence>
<evidence type="ECO:0000256" key="1">
    <source>
        <dbReference type="SAM" id="MobiDB-lite"/>
    </source>
</evidence>
<sequence>MHRAFVEAHHRPLGLDRFRANAARYRRDLPGRLRPRLQEKRQKAETESKTAAGLKYPLKKRDDAPQTYKLPERPKALTPKPATTRTKAEQEFTLDEADYQEILRICESMSLVIERSPTVFEKAEEEYIRVHYLVQLNGQYQGKATGETFNNIGKTDILIRQENKNVFVAECKFWGGYEVLKDTTDQLLGYTT</sequence>
<organism evidence="2 3">
    <name type="scientific">Bradyrhizobium algeriense</name>
    <dbReference type="NCBI Taxonomy" id="634784"/>
    <lineage>
        <taxon>Bacteria</taxon>
        <taxon>Pseudomonadati</taxon>
        <taxon>Pseudomonadota</taxon>
        <taxon>Alphaproteobacteria</taxon>
        <taxon>Hyphomicrobiales</taxon>
        <taxon>Nitrobacteraceae</taxon>
        <taxon>Bradyrhizobium</taxon>
    </lineage>
</organism>
<gene>
    <name evidence="2" type="ORF">V1286_001147</name>
</gene>
<name>A0ABU8B502_9BRAD</name>